<evidence type="ECO:0000313" key="2">
    <source>
        <dbReference type="Proteomes" id="UP001162992"/>
    </source>
</evidence>
<keyword evidence="2" id="KW-1185">Reference proteome</keyword>
<gene>
    <name evidence="1" type="ORF">O6H91_15G062800</name>
</gene>
<sequence length="592" mass="64794">MSENSSETRSKRHMGTIVIEGSSILLDINHGDRFTFARAHTSSMVKLGNVKCSLAPLIGCPFGSIFEVSKDPKGPHLVQVSQDKEIQSSNCNKTEVHGVEELDICSDRDNRDLIDDNTAQSLSELEISYMRRDGASGTKIVEALIANSASFQNKTTLSQEKYKRKKQKKHAPRIVVRCPSARSICEAYFTKEPSKIGYLRMDVLALLLSLANVGANADVLLLDELGGFLTAAVGERLGGFGTICSTYCASKVPSLGMLGLFNFTPCTSSSIFCAPLFELIQARSSISTAEGNHEVSAKGHSSTEADLHSTVLPESPLTALLPEQQTKIAGSLLDESEKILLVKGAQLETRMSKSLKASLIDSSIGFPVRVEMAAQEFSCSYQLNGEIEFPNQCTVDAKSQLQTFSLETDNLVGEGSIATVGQLDVDSQTHQLQGEIKNRTNCGFKGTDDMVHTATNAESKHDSQDKSLRAGRRASANQVAYWGRHGFSSLIVGAPEMDPLSVCKRMLPLLSPSAPFVIYHPYMQPLAECMHHLRKERMAVNLQLSEPWLREYQVLPSQTHPHMQMSSTAGFCLSGKSLNFSSTCFPYHEREL</sequence>
<comment type="caution">
    <text evidence="1">The sequence shown here is derived from an EMBL/GenBank/DDBJ whole genome shotgun (WGS) entry which is preliminary data.</text>
</comment>
<dbReference type="EMBL" id="CM055106">
    <property type="protein sequence ID" value="KAJ7529711.1"/>
    <property type="molecule type" value="Genomic_DNA"/>
</dbReference>
<name>A0ACC2BIY6_DIPCM</name>
<dbReference type="Proteomes" id="UP001162992">
    <property type="component" value="Chromosome 15"/>
</dbReference>
<accession>A0ACC2BIY6</accession>
<evidence type="ECO:0000313" key="1">
    <source>
        <dbReference type="EMBL" id="KAJ7529711.1"/>
    </source>
</evidence>
<organism evidence="1 2">
    <name type="scientific">Diphasiastrum complanatum</name>
    <name type="common">Issler's clubmoss</name>
    <name type="synonym">Lycopodium complanatum</name>
    <dbReference type="NCBI Taxonomy" id="34168"/>
    <lineage>
        <taxon>Eukaryota</taxon>
        <taxon>Viridiplantae</taxon>
        <taxon>Streptophyta</taxon>
        <taxon>Embryophyta</taxon>
        <taxon>Tracheophyta</taxon>
        <taxon>Lycopodiopsida</taxon>
        <taxon>Lycopodiales</taxon>
        <taxon>Lycopodiaceae</taxon>
        <taxon>Lycopodioideae</taxon>
        <taxon>Diphasiastrum</taxon>
    </lineage>
</organism>
<protein>
    <submittedName>
        <fullName evidence="1">Uncharacterized protein</fullName>
    </submittedName>
</protein>
<reference evidence="2" key="1">
    <citation type="journal article" date="2024" name="Proc. Natl. Acad. Sci. U.S.A.">
        <title>Extraordinary preservation of gene collinearity over three hundred million years revealed in homosporous lycophytes.</title>
        <authorList>
            <person name="Li C."/>
            <person name="Wickell D."/>
            <person name="Kuo L.Y."/>
            <person name="Chen X."/>
            <person name="Nie B."/>
            <person name="Liao X."/>
            <person name="Peng D."/>
            <person name="Ji J."/>
            <person name="Jenkins J."/>
            <person name="Williams M."/>
            <person name="Shu S."/>
            <person name="Plott C."/>
            <person name="Barry K."/>
            <person name="Rajasekar S."/>
            <person name="Grimwood J."/>
            <person name="Han X."/>
            <person name="Sun S."/>
            <person name="Hou Z."/>
            <person name="He W."/>
            <person name="Dai G."/>
            <person name="Sun C."/>
            <person name="Schmutz J."/>
            <person name="Leebens-Mack J.H."/>
            <person name="Li F.W."/>
            <person name="Wang L."/>
        </authorList>
    </citation>
    <scope>NUCLEOTIDE SEQUENCE [LARGE SCALE GENOMIC DNA]</scope>
    <source>
        <strain evidence="2">cv. PW_Plant_1</strain>
    </source>
</reference>
<proteinExistence type="predicted"/>